<evidence type="ECO:0000313" key="5">
    <source>
        <dbReference type="EMBL" id="MFD0853396.1"/>
    </source>
</evidence>
<name>A0ABW3CIM0_9ACTN</name>
<dbReference type="Pfam" id="PF00135">
    <property type="entry name" value="COesterase"/>
    <property type="match status" value="1"/>
</dbReference>
<dbReference type="InterPro" id="IPR029058">
    <property type="entry name" value="AB_hydrolase_fold"/>
</dbReference>
<evidence type="ECO:0000259" key="4">
    <source>
        <dbReference type="Pfam" id="PF00135"/>
    </source>
</evidence>
<evidence type="ECO:0000256" key="1">
    <source>
        <dbReference type="ARBA" id="ARBA00005964"/>
    </source>
</evidence>
<feature type="chain" id="PRO_5044979574" description="Carboxylic ester hydrolase" evidence="3">
    <location>
        <begin position="22"/>
        <end position="221"/>
    </location>
</feature>
<dbReference type="EC" id="3.1.1.-" evidence="3"/>
<comment type="similarity">
    <text evidence="1 3">Belongs to the type-B carboxylesterase/lipase family.</text>
</comment>
<keyword evidence="2 3" id="KW-0378">Hydrolase</keyword>
<sequence length="221" mass="23044">MLAALAGFVLPAALGVPFVQADEQDSGRVVLTHSGAVRGVSAENGTSFLGIPYASPPVGSLRWKPPVPSRPWTGIRDGGKPGNPCMQTGSRTPWGDLAGPGTPSEDCLYLNVHVPSTRSLKPRPVMVWIHGGGFTIGSGTFYNGSELAERGDVVVVSINYRLGSFGFMAHPGLSDESLAGTSGNYGLLDQQAALRWVRHNIDRFGGNPGNVTIFGESAGGG</sequence>
<gene>
    <name evidence="5" type="ORF">ACFQ07_14250</name>
</gene>
<dbReference type="SUPFAM" id="SSF53474">
    <property type="entry name" value="alpha/beta-Hydrolases"/>
    <property type="match status" value="1"/>
</dbReference>
<dbReference type="PANTHER" id="PTHR43918">
    <property type="entry name" value="ACETYLCHOLINESTERASE"/>
    <property type="match status" value="1"/>
</dbReference>
<dbReference type="Proteomes" id="UP001597083">
    <property type="component" value="Unassembled WGS sequence"/>
</dbReference>
<keyword evidence="3" id="KW-0732">Signal</keyword>
<dbReference type="InterPro" id="IPR050654">
    <property type="entry name" value="AChE-related_enzymes"/>
</dbReference>
<proteinExistence type="inferred from homology"/>
<feature type="domain" description="Carboxylesterase type B" evidence="4">
    <location>
        <begin position="28"/>
        <end position="220"/>
    </location>
</feature>
<protein>
    <recommendedName>
        <fullName evidence="3">Carboxylic ester hydrolase</fullName>
        <ecNumber evidence="3">3.1.1.-</ecNumber>
    </recommendedName>
</protein>
<dbReference type="InterPro" id="IPR002018">
    <property type="entry name" value="CarbesteraseB"/>
</dbReference>
<dbReference type="PANTHER" id="PTHR43918:SF4">
    <property type="entry name" value="CARBOXYLIC ESTER HYDROLASE"/>
    <property type="match status" value="1"/>
</dbReference>
<comment type="caution">
    <text evidence="5">The sequence shown here is derived from an EMBL/GenBank/DDBJ whole genome shotgun (WGS) entry which is preliminary data.</text>
</comment>
<evidence type="ECO:0000256" key="2">
    <source>
        <dbReference type="ARBA" id="ARBA00022801"/>
    </source>
</evidence>
<accession>A0ABW3CIM0</accession>
<evidence type="ECO:0000313" key="6">
    <source>
        <dbReference type="Proteomes" id="UP001597083"/>
    </source>
</evidence>
<dbReference type="InterPro" id="IPR019826">
    <property type="entry name" value="Carboxylesterase_B_AS"/>
</dbReference>
<dbReference type="PROSITE" id="PS00122">
    <property type="entry name" value="CARBOXYLESTERASE_B_1"/>
    <property type="match status" value="1"/>
</dbReference>
<reference evidence="6" key="1">
    <citation type="journal article" date="2019" name="Int. J. Syst. Evol. Microbiol.">
        <title>The Global Catalogue of Microorganisms (GCM) 10K type strain sequencing project: providing services to taxonomists for standard genome sequencing and annotation.</title>
        <authorList>
            <consortium name="The Broad Institute Genomics Platform"/>
            <consortium name="The Broad Institute Genome Sequencing Center for Infectious Disease"/>
            <person name="Wu L."/>
            <person name="Ma J."/>
        </authorList>
    </citation>
    <scope>NUCLEOTIDE SEQUENCE [LARGE SCALE GENOMIC DNA]</scope>
    <source>
        <strain evidence="6">JCM 31696</strain>
    </source>
</reference>
<dbReference type="EMBL" id="JBHTIR010002131">
    <property type="protein sequence ID" value="MFD0853396.1"/>
    <property type="molecule type" value="Genomic_DNA"/>
</dbReference>
<feature type="non-terminal residue" evidence="5">
    <location>
        <position position="221"/>
    </location>
</feature>
<evidence type="ECO:0000256" key="3">
    <source>
        <dbReference type="RuleBase" id="RU361235"/>
    </source>
</evidence>
<feature type="signal peptide" evidence="3">
    <location>
        <begin position="1"/>
        <end position="21"/>
    </location>
</feature>
<keyword evidence="6" id="KW-1185">Reference proteome</keyword>
<dbReference type="Gene3D" id="3.40.50.1820">
    <property type="entry name" value="alpha/beta hydrolase"/>
    <property type="match status" value="1"/>
</dbReference>
<organism evidence="5 6">
    <name type="scientific">Actinomadura adrarensis</name>
    <dbReference type="NCBI Taxonomy" id="1819600"/>
    <lineage>
        <taxon>Bacteria</taxon>
        <taxon>Bacillati</taxon>
        <taxon>Actinomycetota</taxon>
        <taxon>Actinomycetes</taxon>
        <taxon>Streptosporangiales</taxon>
        <taxon>Thermomonosporaceae</taxon>
        <taxon>Actinomadura</taxon>
    </lineage>
</organism>